<dbReference type="OrthoDB" id="4167046at2"/>
<feature type="transmembrane region" description="Helical" evidence="6">
    <location>
        <begin position="25"/>
        <end position="48"/>
    </location>
</feature>
<dbReference type="PANTHER" id="PTHR32322">
    <property type="entry name" value="INNER MEMBRANE TRANSPORTER"/>
    <property type="match status" value="1"/>
</dbReference>
<dbReference type="InterPro" id="IPR050638">
    <property type="entry name" value="AA-Vitamin_Transporters"/>
</dbReference>
<evidence type="ECO:0000313" key="10">
    <source>
        <dbReference type="Proteomes" id="UP000194800"/>
    </source>
</evidence>
<evidence type="ECO:0000313" key="8">
    <source>
        <dbReference type="EMBL" id="OTP97738.1"/>
    </source>
</evidence>
<organism evidence="8 11">
    <name type="scientific">Gilliamella apicola</name>
    <dbReference type="NCBI Taxonomy" id="1196095"/>
    <lineage>
        <taxon>Bacteria</taxon>
        <taxon>Pseudomonadati</taxon>
        <taxon>Pseudomonadota</taxon>
        <taxon>Gammaproteobacteria</taxon>
        <taxon>Orbales</taxon>
        <taxon>Orbaceae</taxon>
        <taxon>Gilliamella</taxon>
    </lineage>
</organism>
<dbReference type="InterPro" id="IPR037185">
    <property type="entry name" value="EmrE-like"/>
</dbReference>
<comment type="caution">
    <text evidence="8">The sequence shown here is derived from an EMBL/GenBank/DDBJ whole genome shotgun (WGS) entry which is preliminary data.</text>
</comment>
<evidence type="ECO:0000256" key="6">
    <source>
        <dbReference type="SAM" id="Phobius"/>
    </source>
</evidence>
<gene>
    <name evidence="9" type="ORF">B6C91_13920</name>
    <name evidence="8" type="ORF">B6D08_13725</name>
</gene>
<accession>A0A242NEV5</accession>
<keyword evidence="3 6" id="KW-0812">Transmembrane</keyword>
<keyword evidence="10" id="KW-1185">Reference proteome</keyword>
<proteinExistence type="predicted"/>
<evidence type="ECO:0000256" key="4">
    <source>
        <dbReference type="ARBA" id="ARBA00022989"/>
    </source>
</evidence>
<comment type="subcellular location">
    <subcellularLocation>
        <location evidence="1">Cell membrane</location>
        <topology evidence="1">Multi-pass membrane protein</topology>
    </subcellularLocation>
</comment>
<reference evidence="10 11" key="1">
    <citation type="submission" date="2017-03" db="EMBL/GenBank/DDBJ databases">
        <title>Comparative genomics of honeybee gut symbionts reveal geographically distinct and subgroup specific antibiotic resistance.</title>
        <authorList>
            <person name="Ludvigsen J."/>
            <person name="Porcellato D."/>
            <person name="Labee-Lund T.M."/>
            <person name="Amdam G.V."/>
            <person name="Rudi K."/>
        </authorList>
    </citation>
    <scope>NUCLEOTIDE SEQUENCE [LARGE SCALE GENOMIC DNA]</scope>
    <source>
        <strain evidence="8 11">A-7-12</strain>
        <strain evidence="9 10">A-9-12</strain>
    </source>
</reference>
<feature type="transmembrane region" description="Helical" evidence="6">
    <location>
        <begin position="118"/>
        <end position="134"/>
    </location>
</feature>
<evidence type="ECO:0000313" key="9">
    <source>
        <dbReference type="EMBL" id="OTQ07910.1"/>
    </source>
</evidence>
<dbReference type="AlphaFoldDB" id="A0A242NEV5"/>
<dbReference type="Proteomes" id="UP000194977">
    <property type="component" value="Unassembled WGS sequence"/>
</dbReference>
<evidence type="ECO:0000313" key="11">
    <source>
        <dbReference type="Proteomes" id="UP000194977"/>
    </source>
</evidence>
<dbReference type="EMBL" id="NART01000131">
    <property type="protein sequence ID" value="OTQ07910.1"/>
    <property type="molecule type" value="Genomic_DNA"/>
</dbReference>
<feature type="domain" description="EamA" evidence="7">
    <location>
        <begin position="2"/>
        <end position="133"/>
    </location>
</feature>
<dbReference type="EMBL" id="NARP01000054">
    <property type="protein sequence ID" value="OTP97738.1"/>
    <property type="molecule type" value="Genomic_DNA"/>
</dbReference>
<feature type="transmembrane region" description="Helical" evidence="6">
    <location>
        <begin position="93"/>
        <end position="112"/>
    </location>
</feature>
<dbReference type="RefSeq" id="WP_086301768.1">
    <property type="nucleotide sequence ID" value="NZ_MZNE01000064.1"/>
</dbReference>
<evidence type="ECO:0000256" key="3">
    <source>
        <dbReference type="ARBA" id="ARBA00022692"/>
    </source>
</evidence>
<evidence type="ECO:0000256" key="2">
    <source>
        <dbReference type="ARBA" id="ARBA00022475"/>
    </source>
</evidence>
<dbReference type="GO" id="GO:0005886">
    <property type="term" value="C:plasma membrane"/>
    <property type="evidence" value="ECO:0007669"/>
    <property type="project" value="UniProtKB-SubCell"/>
</dbReference>
<dbReference type="InterPro" id="IPR000620">
    <property type="entry name" value="EamA_dom"/>
</dbReference>
<evidence type="ECO:0000259" key="7">
    <source>
        <dbReference type="Pfam" id="PF00892"/>
    </source>
</evidence>
<dbReference type="SUPFAM" id="SSF103481">
    <property type="entry name" value="Multidrug resistance efflux transporter EmrE"/>
    <property type="match status" value="1"/>
</dbReference>
<sequence length="137" mass="15628">MGSAINWAFYCTFFRIKDKAISRNVFVTVSSVLGALILLPISIIYFILFPFNDFTPYLQSNFILGLLYLVLFPSWLAYLFWNKGIMEIGATRGEIYTHLIPLSGGLFSIVFLNVEINWFHIVSAFLIIIGEVLCSKK</sequence>
<dbReference type="Pfam" id="PF00892">
    <property type="entry name" value="EamA"/>
    <property type="match status" value="1"/>
</dbReference>
<name>A0A242NEV5_9GAMM</name>
<evidence type="ECO:0000256" key="1">
    <source>
        <dbReference type="ARBA" id="ARBA00004651"/>
    </source>
</evidence>
<dbReference type="Proteomes" id="UP000194800">
    <property type="component" value="Unassembled WGS sequence"/>
</dbReference>
<dbReference type="PANTHER" id="PTHR32322:SF18">
    <property type="entry name" value="S-ADENOSYLMETHIONINE_S-ADENOSYLHOMOCYSTEINE TRANSPORTER"/>
    <property type="match status" value="1"/>
</dbReference>
<keyword evidence="4 6" id="KW-1133">Transmembrane helix</keyword>
<protein>
    <recommendedName>
        <fullName evidence="7">EamA domain-containing protein</fullName>
    </recommendedName>
</protein>
<keyword evidence="2" id="KW-1003">Cell membrane</keyword>
<keyword evidence="5 6" id="KW-0472">Membrane</keyword>
<evidence type="ECO:0000256" key="5">
    <source>
        <dbReference type="ARBA" id="ARBA00023136"/>
    </source>
</evidence>
<feature type="transmembrane region" description="Helical" evidence="6">
    <location>
        <begin position="60"/>
        <end position="81"/>
    </location>
</feature>